<dbReference type="OrthoDB" id="9806995at2"/>
<evidence type="ECO:0000313" key="6">
    <source>
        <dbReference type="EMBL" id="AYL95403.1"/>
    </source>
</evidence>
<feature type="domain" description="Cyclic nucleotide-binding" evidence="4">
    <location>
        <begin position="14"/>
        <end position="116"/>
    </location>
</feature>
<dbReference type="EC" id="2.7.13.3" evidence="2"/>
<dbReference type="Gene3D" id="3.30.565.10">
    <property type="entry name" value="Histidine kinase-like ATPase, C-terminal domain"/>
    <property type="match status" value="1"/>
</dbReference>
<dbReference type="EMBL" id="CP032869">
    <property type="protein sequence ID" value="AYL95403.1"/>
    <property type="molecule type" value="Genomic_DNA"/>
</dbReference>
<feature type="domain" description="Histidine kinase" evidence="5">
    <location>
        <begin position="291"/>
        <end position="466"/>
    </location>
</feature>
<dbReference type="Gene3D" id="2.60.120.10">
    <property type="entry name" value="Jelly Rolls"/>
    <property type="match status" value="1"/>
</dbReference>
<dbReference type="SUPFAM" id="SSF55874">
    <property type="entry name" value="ATPase domain of HSP90 chaperone/DNA topoisomerase II/histidine kinase"/>
    <property type="match status" value="1"/>
</dbReference>
<dbReference type="CDD" id="cd00082">
    <property type="entry name" value="HisKA"/>
    <property type="match status" value="1"/>
</dbReference>
<dbReference type="PANTHER" id="PTHR43065">
    <property type="entry name" value="SENSOR HISTIDINE KINASE"/>
    <property type="match status" value="1"/>
</dbReference>
<dbReference type="Pfam" id="PF02518">
    <property type="entry name" value="HATPase_c"/>
    <property type="match status" value="1"/>
</dbReference>
<dbReference type="GO" id="GO:0000155">
    <property type="term" value="F:phosphorelay sensor kinase activity"/>
    <property type="evidence" value="ECO:0007669"/>
    <property type="project" value="InterPro"/>
</dbReference>
<dbReference type="KEGG" id="muh:HYN43_008910"/>
<dbReference type="InterPro" id="IPR036890">
    <property type="entry name" value="HATPase_C_sf"/>
</dbReference>
<dbReference type="InterPro" id="IPR003594">
    <property type="entry name" value="HATPase_dom"/>
</dbReference>
<dbReference type="CDD" id="cd00038">
    <property type="entry name" value="CAP_ED"/>
    <property type="match status" value="1"/>
</dbReference>
<proteinExistence type="predicted"/>
<dbReference type="InterPro" id="IPR003661">
    <property type="entry name" value="HisK_dim/P_dom"/>
</dbReference>
<evidence type="ECO:0000256" key="1">
    <source>
        <dbReference type="ARBA" id="ARBA00000085"/>
    </source>
</evidence>
<dbReference type="InterPro" id="IPR018490">
    <property type="entry name" value="cNMP-bd_dom_sf"/>
</dbReference>
<evidence type="ECO:0000256" key="2">
    <source>
        <dbReference type="ARBA" id="ARBA00012438"/>
    </source>
</evidence>
<dbReference type="Gene3D" id="1.10.287.130">
    <property type="match status" value="1"/>
</dbReference>
<dbReference type="Pfam" id="PF00027">
    <property type="entry name" value="cNMP_binding"/>
    <property type="match status" value="1"/>
</dbReference>
<dbReference type="InterPro" id="IPR004358">
    <property type="entry name" value="Sig_transdc_His_kin-like_C"/>
</dbReference>
<name>A0A494VVD7_9SPHI</name>
<dbReference type="SUPFAM" id="SSF51206">
    <property type="entry name" value="cAMP-binding domain-like"/>
    <property type="match status" value="1"/>
</dbReference>
<dbReference type="PROSITE" id="PS50109">
    <property type="entry name" value="HIS_KIN"/>
    <property type="match status" value="1"/>
</dbReference>
<keyword evidence="3" id="KW-0597">Phosphoprotein</keyword>
<keyword evidence="7" id="KW-1185">Reference proteome</keyword>
<evidence type="ECO:0000313" key="7">
    <source>
        <dbReference type="Proteomes" id="UP000270046"/>
    </source>
</evidence>
<gene>
    <name evidence="6" type="ORF">HYN43_008910</name>
</gene>
<evidence type="ECO:0000259" key="4">
    <source>
        <dbReference type="PROSITE" id="PS50042"/>
    </source>
</evidence>
<evidence type="ECO:0000259" key="5">
    <source>
        <dbReference type="PROSITE" id="PS50109"/>
    </source>
</evidence>
<dbReference type="PANTHER" id="PTHR43065:SF48">
    <property type="entry name" value="HISTIDINE KINASE"/>
    <property type="match status" value="1"/>
</dbReference>
<dbReference type="SMART" id="SM00387">
    <property type="entry name" value="HATPase_c"/>
    <property type="match status" value="1"/>
</dbReference>
<accession>A0A494VVD7</accession>
<reference evidence="6 7" key="1">
    <citation type="submission" date="2018-10" db="EMBL/GenBank/DDBJ databases">
        <title>Genome sequencing of Mucilaginibacter sp. HYN0043.</title>
        <authorList>
            <person name="Kim M."/>
            <person name="Yi H."/>
        </authorList>
    </citation>
    <scope>NUCLEOTIDE SEQUENCE [LARGE SCALE GENOMIC DNA]</scope>
    <source>
        <strain evidence="6 7">HYN0043</strain>
    </source>
</reference>
<dbReference type="Proteomes" id="UP000270046">
    <property type="component" value="Chromosome"/>
</dbReference>
<dbReference type="InterPro" id="IPR014710">
    <property type="entry name" value="RmlC-like_jellyroll"/>
</dbReference>
<dbReference type="AlphaFoldDB" id="A0A494VVD7"/>
<sequence length="466" mass="52076">MIKVTTGSLQVIDALKDVPADQLEWLLSNSYEQFLPAGELLFEPGTPINFTYIFISGKVSLYVLRNNEAREFALAEASAIHGYLPFSRGKINFAYGRALEDTRLLLFPAALMNEMICNHFELTQALVHVMSSRVRDLATRQQQDEKMMALGKLSAGLAHELNNPATAIMRGGAIMKEHLQSIRLTFYEILKDKVSPEMVEIVKALLSCIQNEKQRPTPGMMERSSREQELTGWLQKWNITAAGDIADDLITFGLNISDAEKFLNCIPEPWASQGMNWLRDNLVMERVVRDIEESSRRITDLVGSVKTFTHMDQGRDKEYADIHDGIRNTLVMLQYKFRNNNVRIVEKFDAALPPVKAMIGELNQVWTNLIDNALDAMERTPGGVLELSTRSDGLSVFVTIADNGPGIPEDIVSSVFDPFFTTKAIGKGTGLGLDVVLRIVRQHRGTVKLASVPGRTEFVVCFPING</sequence>
<dbReference type="RefSeq" id="WP_119411364.1">
    <property type="nucleotide sequence ID" value="NZ_CP032869.1"/>
</dbReference>
<dbReference type="PRINTS" id="PR00344">
    <property type="entry name" value="BCTRLSENSOR"/>
</dbReference>
<organism evidence="6 7">
    <name type="scientific">Mucilaginibacter celer</name>
    <dbReference type="NCBI Taxonomy" id="2305508"/>
    <lineage>
        <taxon>Bacteria</taxon>
        <taxon>Pseudomonadati</taxon>
        <taxon>Bacteroidota</taxon>
        <taxon>Sphingobacteriia</taxon>
        <taxon>Sphingobacteriales</taxon>
        <taxon>Sphingobacteriaceae</taxon>
        <taxon>Mucilaginibacter</taxon>
    </lineage>
</organism>
<comment type="catalytic activity">
    <reaction evidence="1">
        <text>ATP + protein L-histidine = ADP + protein N-phospho-L-histidine.</text>
        <dbReference type="EC" id="2.7.13.3"/>
    </reaction>
</comment>
<evidence type="ECO:0000256" key="3">
    <source>
        <dbReference type="ARBA" id="ARBA00022553"/>
    </source>
</evidence>
<dbReference type="SMART" id="SM00100">
    <property type="entry name" value="cNMP"/>
    <property type="match status" value="1"/>
</dbReference>
<dbReference type="PROSITE" id="PS50042">
    <property type="entry name" value="CNMP_BINDING_3"/>
    <property type="match status" value="1"/>
</dbReference>
<dbReference type="InterPro" id="IPR005467">
    <property type="entry name" value="His_kinase_dom"/>
</dbReference>
<dbReference type="InterPro" id="IPR000595">
    <property type="entry name" value="cNMP-bd_dom"/>
</dbReference>
<protein>
    <recommendedName>
        <fullName evidence="2">histidine kinase</fullName>
        <ecNumber evidence="2">2.7.13.3</ecNumber>
    </recommendedName>
</protein>